<dbReference type="Proteomes" id="UP000308697">
    <property type="component" value="Unassembled WGS sequence"/>
</dbReference>
<dbReference type="Pfam" id="PF14404">
    <property type="entry name" value="Strep_pep"/>
    <property type="match status" value="1"/>
</dbReference>
<dbReference type="AlphaFoldDB" id="A0A4U0N6M4"/>
<dbReference type="OrthoDB" id="4308634at2"/>
<protein>
    <submittedName>
        <fullName evidence="1">Putative ATP-grasp-modified RiPP</fullName>
    </submittedName>
</protein>
<evidence type="ECO:0000313" key="1">
    <source>
        <dbReference type="EMBL" id="TJZ49457.1"/>
    </source>
</evidence>
<accession>A0A4U0N6M4</accession>
<organism evidence="1 2">
    <name type="scientific">Streptomyces piniterrae</name>
    <dbReference type="NCBI Taxonomy" id="2571125"/>
    <lineage>
        <taxon>Bacteria</taxon>
        <taxon>Bacillati</taxon>
        <taxon>Actinomycetota</taxon>
        <taxon>Actinomycetes</taxon>
        <taxon>Kitasatosporales</taxon>
        <taxon>Streptomycetaceae</taxon>
        <taxon>Streptomyces</taxon>
    </lineage>
</organism>
<gene>
    <name evidence="1" type="primary">tgmA</name>
    <name evidence="1" type="ORF">FCH28_24395</name>
</gene>
<sequence>MQSPLPRSQAQSLLSVLALRRKHDETQTPFALNYTRPPVNPSISIPYRYDPVRQWNVLPDGRPVISHRALLLATGTTASTAGSKTHFDD</sequence>
<evidence type="ECO:0000313" key="2">
    <source>
        <dbReference type="Proteomes" id="UP000308697"/>
    </source>
</evidence>
<comment type="caution">
    <text evidence="1">The sequence shown here is derived from an EMBL/GenBank/DDBJ whole genome shotgun (WGS) entry which is preliminary data.</text>
</comment>
<dbReference type="NCBIfam" id="TIGR04186">
    <property type="entry name" value="GRASP_targ"/>
    <property type="match status" value="1"/>
</dbReference>
<keyword evidence="2" id="KW-1185">Reference proteome</keyword>
<reference evidence="1 2" key="1">
    <citation type="submission" date="2019-04" db="EMBL/GenBank/DDBJ databases">
        <title>Streptomyces piniterrae sp. nov., a heliquinomycin-producing actinomycete isolated from rhizosphere soil of Pinus yunnanensis.</title>
        <authorList>
            <person name="Zhuang X."/>
            <person name="Zhao J."/>
        </authorList>
    </citation>
    <scope>NUCLEOTIDE SEQUENCE [LARGE SCALE GENOMIC DNA]</scope>
    <source>
        <strain evidence="2">jys28</strain>
    </source>
</reference>
<dbReference type="InterPro" id="IPR026496">
    <property type="entry name" value="GRASP_targ"/>
</dbReference>
<name>A0A4U0N6M4_9ACTN</name>
<dbReference type="InterPro" id="IPR025744">
    <property type="entry name" value="Rbsml_synth_pep_Strp"/>
</dbReference>
<proteinExistence type="predicted"/>
<dbReference type="EMBL" id="SUMB01000009">
    <property type="protein sequence ID" value="TJZ49457.1"/>
    <property type="molecule type" value="Genomic_DNA"/>
</dbReference>